<accession>A0ACC7NSS6</accession>
<proteinExistence type="predicted"/>
<evidence type="ECO:0000313" key="2">
    <source>
        <dbReference type="Proteomes" id="UP001631969"/>
    </source>
</evidence>
<reference evidence="1" key="1">
    <citation type="submission" date="2024-12" db="EMBL/GenBank/DDBJ databases">
        <authorList>
            <person name="Wu N."/>
        </authorList>
    </citation>
    <scope>NUCLEOTIDE SEQUENCE</scope>
    <source>
        <strain evidence="1">P15</strain>
    </source>
</reference>
<dbReference type="EMBL" id="JBJURJ010000003">
    <property type="protein sequence ID" value="MFM9327771.1"/>
    <property type="molecule type" value="Genomic_DNA"/>
</dbReference>
<gene>
    <name evidence="1" type="primary">mtnP</name>
    <name evidence="1" type="ORF">ACI1P1_05580</name>
</gene>
<evidence type="ECO:0000313" key="1">
    <source>
        <dbReference type="EMBL" id="MFM9327771.1"/>
    </source>
</evidence>
<dbReference type="EC" id="2.4.2.28" evidence="1"/>
<keyword evidence="1" id="KW-0808">Transferase</keyword>
<comment type="caution">
    <text evidence="1">The sequence shown here is derived from an EMBL/GenBank/DDBJ whole genome shotgun (WGS) entry which is preliminary data.</text>
</comment>
<keyword evidence="1" id="KW-0328">Glycosyltransferase</keyword>
<name>A0ACC7NSS6_9BACL</name>
<keyword evidence="2" id="KW-1185">Reference proteome</keyword>
<organism evidence="1 2">
    <name type="scientific">Paenibacillus mesotrionivorans</name>
    <dbReference type="NCBI Taxonomy" id="3160968"/>
    <lineage>
        <taxon>Bacteria</taxon>
        <taxon>Bacillati</taxon>
        <taxon>Bacillota</taxon>
        <taxon>Bacilli</taxon>
        <taxon>Bacillales</taxon>
        <taxon>Paenibacillaceae</taxon>
        <taxon>Paenibacillus</taxon>
    </lineage>
</organism>
<protein>
    <submittedName>
        <fullName evidence="1">S-methyl-5'-thioadenosine phosphorylase</fullName>
        <ecNumber evidence="1">2.4.2.28</ecNumber>
    </submittedName>
</protein>
<dbReference type="Proteomes" id="UP001631969">
    <property type="component" value="Unassembled WGS sequence"/>
</dbReference>
<sequence length="617" mass="68467">MLNRYKVSGLRIAVIGGSGFYHMNGSSKKVLIETPYGAPSAPITIAEINGFPVAFLPRHGDDHQIPPHKINYKANLWALKQVGVERIISTGAVGSLRAEWNVGDIVICDQFVNKTWNRADTYYDGPVTTHISVSDPYCSEMREALIESGRVLQLNVREDGVLLVIEGPRFSTRAENRDWFRSGYDLISMTHYPEVVLARELGMCYTSACLITDYANILGAAHGMNSHSGHKDVIEAYAKHKENLVRLIEWTIAAIPKQKGCQCSVGLESARADSELVASSNKVQLFDEQSEKQLRYGHNPHQVARWNDSGLPRWTLVSSSHEKQNMLSLTDLQNIDKASRILKYQLNPAVVIIKHGLVTGASYGEEPLEMLYMKALQADPAAARTGTVAINRKMNASLLQVILQHGFDVIAAAEWEPDALAFMTNSNTVSRATPRLVSISSTQEISTFRDTPATYLERYTFCNGSYAEEDPFTSRVQTIGDFSFYCTGDETILTGEQKSDMLFAWYLTVNSRTNSAVIVNSKHVLAVSAGNQDGISAVELALYRASSRYRDFTNIKGSIMATDGNFPFENPSQLLADHQIEWIIMPGGATNDMEIIKTFNSLHINVALSGERCFCHF</sequence>